<evidence type="ECO:0000256" key="9">
    <source>
        <dbReference type="HAMAP-Rule" id="MF_00478"/>
    </source>
</evidence>
<proteinExistence type="inferred from homology"/>
<keyword evidence="6 9" id="KW-1133">Transmembrane helix</keyword>
<dbReference type="NCBIfam" id="TIGR01948">
    <property type="entry name" value="rnfE"/>
    <property type="match status" value="1"/>
</dbReference>
<dbReference type="PANTHER" id="PTHR30586">
    <property type="entry name" value="ELECTRON TRANSPORT COMPLEX PROTEIN RNFE"/>
    <property type="match status" value="1"/>
</dbReference>
<dbReference type="GO" id="GO:0012505">
    <property type="term" value="C:endomembrane system"/>
    <property type="evidence" value="ECO:0007669"/>
    <property type="project" value="UniProtKB-SubCell"/>
</dbReference>
<dbReference type="PIRSF" id="PIRSF006102">
    <property type="entry name" value="NQR_DE"/>
    <property type="match status" value="1"/>
</dbReference>
<dbReference type="InterPro" id="IPR003667">
    <property type="entry name" value="NqrDE/RnfAE"/>
</dbReference>
<keyword evidence="8" id="KW-0535">Nitrogen fixation</keyword>
<comment type="subcellular location">
    <subcellularLocation>
        <location evidence="9">Cell inner membrane</location>
        <topology evidence="9">Multi-pass membrane protein</topology>
    </subcellularLocation>
    <subcellularLocation>
        <location evidence="1">Endomembrane system</location>
        <topology evidence="1">Multi-pass membrane protein</topology>
    </subcellularLocation>
</comment>
<evidence type="ECO:0000256" key="5">
    <source>
        <dbReference type="ARBA" id="ARBA00022982"/>
    </source>
</evidence>
<keyword evidence="9" id="KW-1003">Cell membrane</keyword>
<feature type="transmembrane region" description="Helical" evidence="9">
    <location>
        <begin position="123"/>
        <end position="149"/>
    </location>
</feature>
<keyword evidence="4 9" id="KW-1278">Translocase</keyword>
<protein>
    <recommendedName>
        <fullName evidence="9">Ion-translocating oxidoreductase complex subunit E</fullName>
        <ecNumber evidence="9">7.-.-.-</ecNumber>
    </recommendedName>
    <alternativeName>
        <fullName evidence="9">Rnf electron transport complex subunit E</fullName>
    </alternativeName>
</protein>
<keyword evidence="7 9" id="KW-0472">Membrane</keyword>
<evidence type="ECO:0000256" key="8">
    <source>
        <dbReference type="ARBA" id="ARBA00023231"/>
    </source>
</evidence>
<feature type="transmembrane region" description="Helical" evidence="9">
    <location>
        <begin position="181"/>
        <end position="203"/>
    </location>
</feature>
<keyword evidence="9" id="KW-0997">Cell inner membrane</keyword>
<dbReference type="InterPro" id="IPR010968">
    <property type="entry name" value="RnfE"/>
</dbReference>
<evidence type="ECO:0000256" key="7">
    <source>
        <dbReference type="ARBA" id="ARBA00023136"/>
    </source>
</evidence>
<feature type="transmembrane region" description="Helical" evidence="9">
    <location>
        <begin position="98"/>
        <end position="116"/>
    </location>
</feature>
<evidence type="ECO:0000256" key="3">
    <source>
        <dbReference type="ARBA" id="ARBA00022692"/>
    </source>
</evidence>
<dbReference type="GO" id="GO:0005886">
    <property type="term" value="C:plasma membrane"/>
    <property type="evidence" value="ECO:0007669"/>
    <property type="project" value="UniProtKB-SubCell"/>
</dbReference>
<comment type="similarity">
    <text evidence="9">Belongs to the NqrDE/RnfAE family.</text>
</comment>
<name>A0A0Q0QU99_RHOCA</name>
<dbReference type="OrthoDB" id="9782945at2"/>
<dbReference type="HAMAP" id="MF_00478">
    <property type="entry name" value="RsxE_RnfE"/>
    <property type="match status" value="1"/>
</dbReference>
<keyword evidence="3 9" id="KW-0812">Transmembrane</keyword>
<keyword evidence="2 9" id="KW-0813">Transport</keyword>
<comment type="function">
    <text evidence="9">Part of a membrane-bound complex that couples electron transfer with translocation of ions across the membrane.</text>
</comment>
<keyword evidence="5 9" id="KW-0249">Electron transport</keyword>
<evidence type="ECO:0000256" key="2">
    <source>
        <dbReference type="ARBA" id="ARBA00022448"/>
    </source>
</evidence>
<feature type="transmembrane region" description="Helical" evidence="9">
    <location>
        <begin position="72"/>
        <end position="92"/>
    </location>
</feature>
<dbReference type="RefSeq" id="WP_055209269.1">
    <property type="nucleotide sequence ID" value="NZ_CP061202.1"/>
</dbReference>
<dbReference type="PANTHER" id="PTHR30586:SF0">
    <property type="entry name" value="ION-TRANSLOCATING OXIDOREDUCTASE COMPLEX SUBUNIT E"/>
    <property type="match status" value="1"/>
</dbReference>
<evidence type="ECO:0000313" key="10">
    <source>
        <dbReference type="EMBL" id="SDF75377.1"/>
    </source>
</evidence>
<gene>
    <name evidence="9" type="primary">rnfE</name>
    <name evidence="10" type="ORF">SAMN04244550_02787</name>
</gene>
<dbReference type="EC" id="7.-.-.-" evidence="9"/>
<dbReference type="GO" id="GO:0022900">
    <property type="term" value="P:electron transport chain"/>
    <property type="evidence" value="ECO:0007669"/>
    <property type="project" value="UniProtKB-UniRule"/>
</dbReference>
<dbReference type="Proteomes" id="UP000183812">
    <property type="component" value="Unassembled WGS sequence"/>
</dbReference>
<dbReference type="NCBIfam" id="NF009070">
    <property type="entry name" value="PRK12405.1"/>
    <property type="match status" value="1"/>
</dbReference>
<evidence type="ECO:0000256" key="6">
    <source>
        <dbReference type="ARBA" id="ARBA00022989"/>
    </source>
</evidence>
<sequence length="243" mass="25832">MSENYAKIARDGLWDKNIVTGQMLALCPALAITGTATNGLGMGLATTVVLILSNVVISALRKTIAPEIRIPAFILIIAAIVTVVDLALNAWLHDLHKVLGLFIALIVTNCAILGRAEAFASRFGVLASALDGLMMGIGFTLALVVVGAIREILGSGTLFAQASLLLGPHFAFLELKVFPDYPGFLIMILPPGGFLVVGGLFALKRIIDARKPTIEQEIKQMRTERVFTAAGVLKPKLETGEEA</sequence>
<comment type="subunit">
    <text evidence="9">The complex is composed of six subunits: RnfA, RnfB, RnfC, RnfD, RnfE and RnfG.</text>
</comment>
<evidence type="ECO:0000256" key="1">
    <source>
        <dbReference type="ARBA" id="ARBA00004127"/>
    </source>
</evidence>
<feature type="transmembrane region" description="Helical" evidence="9">
    <location>
        <begin position="40"/>
        <end position="60"/>
    </location>
</feature>
<accession>A0A0Q0QU99</accession>
<dbReference type="EMBL" id="FNAY01000016">
    <property type="protein sequence ID" value="SDF75377.1"/>
    <property type="molecule type" value="Genomic_DNA"/>
</dbReference>
<dbReference type="Pfam" id="PF02508">
    <property type="entry name" value="Rnf-Nqr"/>
    <property type="match status" value="1"/>
</dbReference>
<reference evidence="10 11" key="1">
    <citation type="submission" date="2016-10" db="EMBL/GenBank/DDBJ databases">
        <authorList>
            <person name="de Groot N.N."/>
        </authorList>
    </citation>
    <scope>NUCLEOTIDE SEQUENCE [LARGE SCALE GENOMIC DNA]</scope>
    <source>
        <strain evidence="11">DSM 938 / 37b4</strain>
    </source>
</reference>
<evidence type="ECO:0000313" key="11">
    <source>
        <dbReference type="Proteomes" id="UP000183812"/>
    </source>
</evidence>
<organism evidence="10 11">
    <name type="scientific">Rhodobacter capsulatus</name>
    <name type="common">Rhodopseudomonas capsulata</name>
    <dbReference type="NCBI Taxonomy" id="1061"/>
    <lineage>
        <taxon>Bacteria</taxon>
        <taxon>Pseudomonadati</taxon>
        <taxon>Pseudomonadota</taxon>
        <taxon>Alphaproteobacteria</taxon>
        <taxon>Rhodobacterales</taxon>
        <taxon>Rhodobacter group</taxon>
        <taxon>Rhodobacter</taxon>
    </lineage>
</organism>
<dbReference type="AlphaFoldDB" id="A0A0Q0QU99"/>
<evidence type="ECO:0000256" key="4">
    <source>
        <dbReference type="ARBA" id="ARBA00022967"/>
    </source>
</evidence>